<dbReference type="InterPro" id="IPR000212">
    <property type="entry name" value="DNA_helicase_UvrD/REP"/>
</dbReference>
<dbReference type="Gene3D" id="1.10.10.160">
    <property type="match status" value="1"/>
</dbReference>
<keyword evidence="1 7" id="KW-0547">Nucleotide-binding</keyword>
<dbReference type="GO" id="GO:0000725">
    <property type="term" value="P:recombinational repair"/>
    <property type="evidence" value="ECO:0007669"/>
    <property type="project" value="TreeGrafter"/>
</dbReference>
<dbReference type="InterPro" id="IPR013986">
    <property type="entry name" value="DExx_box_DNA_helicase_dom_sf"/>
</dbReference>
<dbReference type="Pfam" id="PF00580">
    <property type="entry name" value="UvrD-helicase"/>
    <property type="match status" value="1"/>
</dbReference>
<evidence type="ECO:0000256" key="6">
    <source>
        <dbReference type="ARBA" id="ARBA00034923"/>
    </source>
</evidence>
<dbReference type="EMBL" id="KT033470">
    <property type="protein sequence ID" value="ALL42437.1"/>
    <property type="molecule type" value="Genomic_DNA"/>
</dbReference>
<dbReference type="PROSITE" id="PS51198">
    <property type="entry name" value="UVRD_HELICASE_ATP_BIND"/>
    <property type="match status" value="1"/>
</dbReference>
<dbReference type="GO" id="GO:0016787">
    <property type="term" value="F:hydrolase activity"/>
    <property type="evidence" value="ECO:0007669"/>
    <property type="project" value="UniProtKB-UniRule"/>
</dbReference>
<feature type="binding site" evidence="7">
    <location>
        <begin position="42"/>
        <end position="49"/>
    </location>
    <ligand>
        <name>ATP</name>
        <dbReference type="ChEBI" id="CHEBI:30616"/>
    </ligand>
</feature>
<evidence type="ECO:0000256" key="2">
    <source>
        <dbReference type="ARBA" id="ARBA00022801"/>
    </source>
</evidence>
<reference evidence="10" key="1">
    <citation type="submission" date="2015-06" db="EMBL/GenBank/DDBJ databases">
        <title>Antimicrobial resistance-carrying plasmid pAsa4 variants found in Aeromonas salmonicida subsp. salmonicida: general architecture, construction blocks and gene elimination.</title>
        <authorList>
            <person name="Tanaka K.H."/>
            <person name="Vincent A.T."/>
            <person name="Trudel M.V."/>
            <person name="Paquet V.E."/>
            <person name="Frenette M."/>
            <person name="Charette S.J."/>
        </authorList>
    </citation>
    <scope>NUCLEOTIDE SEQUENCE</scope>
    <source>
        <strain evidence="9">01-B522</strain>
        <strain evidence="10">JF2267</strain>
        <plasmid evidence="9">pAsa4b</plasmid>
        <plasmid evidence="10">pAsa4c</plasmid>
    </source>
</reference>
<evidence type="ECO:0000313" key="9">
    <source>
        <dbReference type="EMBL" id="ALL42279.1"/>
    </source>
</evidence>
<dbReference type="GO" id="GO:0003677">
    <property type="term" value="F:DNA binding"/>
    <property type="evidence" value="ECO:0007669"/>
    <property type="project" value="UniProtKB-KW"/>
</dbReference>
<keyword evidence="3 7" id="KW-0347">Helicase</keyword>
<dbReference type="InterPro" id="IPR014016">
    <property type="entry name" value="UvrD-like_ATP-bd"/>
</dbReference>
<evidence type="ECO:0000256" key="3">
    <source>
        <dbReference type="ARBA" id="ARBA00022806"/>
    </source>
</evidence>
<evidence type="ECO:0000256" key="1">
    <source>
        <dbReference type="ARBA" id="ARBA00022741"/>
    </source>
</evidence>
<accession>A0A189PGY8</accession>
<dbReference type="Gene3D" id="3.40.50.300">
    <property type="entry name" value="P-loop containing nucleotide triphosphate hydrolases"/>
    <property type="match status" value="1"/>
</dbReference>
<dbReference type="AlphaFoldDB" id="A0A189PGY8"/>
<dbReference type="EMBL" id="KT033469">
    <property type="protein sequence ID" value="ALL42279.1"/>
    <property type="molecule type" value="Genomic_DNA"/>
</dbReference>
<dbReference type="SUPFAM" id="SSF52540">
    <property type="entry name" value="P-loop containing nucleoside triphosphate hydrolases"/>
    <property type="match status" value="1"/>
</dbReference>
<dbReference type="OMA" id="MKGETHA"/>
<geneLocation type="plasmid" evidence="10">
    <name>pAsa4c</name>
</geneLocation>
<dbReference type="PATRIC" id="fig|29491.15.peg.135"/>
<evidence type="ECO:0000313" key="10">
    <source>
        <dbReference type="EMBL" id="ALL42437.1"/>
    </source>
</evidence>
<dbReference type="InterPro" id="IPR027417">
    <property type="entry name" value="P-loop_NTPase"/>
</dbReference>
<dbReference type="GO" id="GO:0005524">
    <property type="term" value="F:ATP binding"/>
    <property type="evidence" value="ECO:0007669"/>
    <property type="project" value="UniProtKB-UniRule"/>
</dbReference>
<dbReference type="RefSeq" id="WP_011899333.1">
    <property type="nucleotide sequence ID" value="NZ_JBANEX010000127.1"/>
</dbReference>
<evidence type="ECO:0000259" key="8">
    <source>
        <dbReference type="PROSITE" id="PS51198"/>
    </source>
</evidence>
<keyword evidence="5" id="KW-0238">DNA-binding</keyword>
<keyword evidence="10" id="KW-0614">Plasmid</keyword>
<dbReference type="GO" id="GO:0043138">
    <property type="term" value="F:3'-5' DNA helicase activity"/>
    <property type="evidence" value="ECO:0007669"/>
    <property type="project" value="TreeGrafter"/>
</dbReference>
<sequence length="636" mass="70228">MSIVSLNSEDLAELANIARDLNFDDQERRNALLESGSRDFNAVPGSGKTSLLAAKLMLLAKKWPHTRRGICILSHTNVARDEIARRLAETPEGAKLLSYPHFIGTIHSFVNQFFATPMLRSMGQKVDVIDDLVFAERAMGLLQHRMFGALRSYLERQRNGDEIVSTLHYRTAELEVHVDRGTLPGPETRSYKSLVKLKNMLAEEGCFRHRDMFAYASLAFKTCPHMVEVVHKRFPMVFIDEMQDTSWEQEALLNHIFDGKSVMQRFGDIDQKILSDEENIDQLTFPRAGYGCISTSKRFGKDIADAVGQVRGSGDPVVGEGANSHPPILLLYATADTTKVIPYFGGMVMGRLTAEEIGEREVKVMCARKAGDGNVEAGRHLLDYCPVFSGTQQSAGRRSECFWSLIGNAQGALQEASLSTRVADVRRALLLVLRAGKAPLTQDIRDARSLPRAAKAVTPNGPIEILTRQLVLTGERLCAEDKRDYLLQLLYSGLKPYLPDALDFDTFKGLNVFVEPNEAAGVSSVVSTTNQGRLIDLGIGTVAGMKGETHAASLVLESYGGSSRKFDVALGLEYITGLATKDLRRLPKTQQAQMRNLYVAMSRPTALLCLAANESRVSVNLRQALIAKGWHIETVN</sequence>
<dbReference type="PANTHER" id="PTHR11070:SF2">
    <property type="entry name" value="ATP-DEPENDENT DNA HELICASE SRS2"/>
    <property type="match status" value="1"/>
</dbReference>
<dbReference type="PANTHER" id="PTHR11070">
    <property type="entry name" value="UVRD / RECB / PCRA DNA HELICASE FAMILY MEMBER"/>
    <property type="match status" value="1"/>
</dbReference>
<proteinExistence type="predicted"/>
<evidence type="ECO:0000256" key="4">
    <source>
        <dbReference type="ARBA" id="ARBA00022840"/>
    </source>
</evidence>
<keyword evidence="4 7" id="KW-0067">ATP-binding</keyword>
<name>A0A189PGY8_AERSS</name>
<evidence type="ECO:0000256" key="7">
    <source>
        <dbReference type="PROSITE-ProRule" id="PRU00560"/>
    </source>
</evidence>
<keyword evidence="2 7" id="KW-0378">Hydrolase</keyword>
<feature type="domain" description="UvrD-like helicase ATP-binding" evidence="8">
    <location>
        <begin position="21"/>
        <end position="338"/>
    </location>
</feature>
<organism evidence="10">
    <name type="scientific">Aeromonas salmonicida subsp. salmonicida</name>
    <dbReference type="NCBI Taxonomy" id="29491"/>
    <lineage>
        <taxon>Bacteria</taxon>
        <taxon>Pseudomonadati</taxon>
        <taxon>Pseudomonadota</taxon>
        <taxon>Gammaproteobacteria</taxon>
        <taxon>Aeromonadales</taxon>
        <taxon>Aeromonadaceae</taxon>
        <taxon>Aeromonas</taxon>
    </lineage>
</organism>
<geneLocation type="plasmid" evidence="9">
    <name>pAsa4b</name>
</geneLocation>
<protein>
    <recommendedName>
        <fullName evidence="6">DNA 3'-5' helicase II</fullName>
    </recommendedName>
</protein>
<evidence type="ECO:0000256" key="5">
    <source>
        <dbReference type="ARBA" id="ARBA00023125"/>
    </source>
</evidence>